<dbReference type="InterPro" id="IPR006462">
    <property type="entry name" value="MS5"/>
</dbReference>
<dbReference type="Gene3D" id="3.10.450.10">
    <property type="match status" value="1"/>
</dbReference>
<keyword evidence="4" id="KW-1185">Reference proteome</keyword>
<dbReference type="AlphaFoldDB" id="A0AAV6KC21"/>
<dbReference type="InterPro" id="IPR036047">
    <property type="entry name" value="F-box-like_dom_sf"/>
</dbReference>
<dbReference type="SUPFAM" id="SSF54403">
    <property type="entry name" value="Cystatin/monellin"/>
    <property type="match status" value="1"/>
</dbReference>
<comment type="caution">
    <text evidence="3">The sequence shown here is derived from an EMBL/GenBank/DDBJ whole genome shotgun (WGS) entry which is preliminary data.</text>
</comment>
<reference evidence="3" key="1">
    <citation type="submission" date="2020-08" db="EMBL/GenBank/DDBJ databases">
        <title>Plant Genome Project.</title>
        <authorList>
            <person name="Zhang R.-G."/>
        </authorList>
    </citation>
    <scope>NUCLEOTIDE SEQUENCE</scope>
    <source>
        <strain evidence="3">WSP0</strain>
        <tissue evidence="3">Leaf</tissue>
    </source>
</reference>
<dbReference type="Pfam" id="PF00646">
    <property type="entry name" value="F-box"/>
    <property type="match status" value="1"/>
</dbReference>
<feature type="region of interest" description="Disordered" evidence="1">
    <location>
        <begin position="212"/>
        <end position="235"/>
    </location>
</feature>
<gene>
    <name evidence="3" type="ORF">RHGRI_015112</name>
</gene>
<feature type="domain" description="F-box" evidence="2">
    <location>
        <begin position="1"/>
        <end position="26"/>
    </location>
</feature>
<accession>A0AAV6KC21</accession>
<sequence>MSWLPAKSLVRFTCVCKPWLSLIRDSTSAHTTAKPPFLLRYFSLPPDNTRLFCLRSDAHAVYAHGMLVFLKPGQEHSVELLREEKEKRIILHKKRMALLGEEEAKKLQQEDYEREQRLLDRVLEEQTLDTPLSISELPVDPKIEEMPAALGDYMVCFGMLVFPKPGQRFTMELLREERERRLLLHKNRIALLGTEEAEKLQKEDYEREQHLLDQTHKERSAKREKTEQHHPGPKFVELTSTQRLDYEERLRESGVRAWMEPPFCTQATAAAYSYAACQADLAQNMAFFESNHFTLSANTGLGGFDVGDILAYVSNIPVRPFELGNPLLVEMIEGYAKSALDQHNKYNNTKYQFVKVLKANIGGYSPGWNYYITSQVKDMASSGSPTLNFQAKVNSIEDQEAITAISPEP</sequence>
<evidence type="ECO:0000256" key="1">
    <source>
        <dbReference type="SAM" id="MobiDB-lite"/>
    </source>
</evidence>
<evidence type="ECO:0000313" key="3">
    <source>
        <dbReference type="EMBL" id="KAG5550033.1"/>
    </source>
</evidence>
<evidence type="ECO:0000259" key="2">
    <source>
        <dbReference type="Pfam" id="PF00646"/>
    </source>
</evidence>
<protein>
    <recommendedName>
        <fullName evidence="2">F-box domain-containing protein</fullName>
    </recommendedName>
</protein>
<dbReference type="InterPro" id="IPR001810">
    <property type="entry name" value="F-box_dom"/>
</dbReference>
<dbReference type="InterPro" id="IPR046350">
    <property type="entry name" value="Cystatin_sf"/>
</dbReference>
<dbReference type="PANTHER" id="PTHR31260:SF28">
    <property type="entry name" value="CYSTATIN DOMAIN PROTEIN"/>
    <property type="match status" value="1"/>
</dbReference>
<feature type="compositionally biased region" description="Basic and acidic residues" evidence="1">
    <location>
        <begin position="212"/>
        <end position="230"/>
    </location>
</feature>
<dbReference type="SUPFAM" id="SSF81383">
    <property type="entry name" value="F-box domain"/>
    <property type="match status" value="1"/>
</dbReference>
<dbReference type="PANTHER" id="PTHR31260">
    <property type="entry name" value="CYSTATIN/MONELLIN SUPERFAMILY PROTEIN"/>
    <property type="match status" value="1"/>
</dbReference>
<organism evidence="3 4">
    <name type="scientific">Rhododendron griersonianum</name>
    <dbReference type="NCBI Taxonomy" id="479676"/>
    <lineage>
        <taxon>Eukaryota</taxon>
        <taxon>Viridiplantae</taxon>
        <taxon>Streptophyta</taxon>
        <taxon>Embryophyta</taxon>
        <taxon>Tracheophyta</taxon>
        <taxon>Spermatophyta</taxon>
        <taxon>Magnoliopsida</taxon>
        <taxon>eudicotyledons</taxon>
        <taxon>Gunneridae</taxon>
        <taxon>Pentapetalae</taxon>
        <taxon>asterids</taxon>
        <taxon>Ericales</taxon>
        <taxon>Ericaceae</taxon>
        <taxon>Ericoideae</taxon>
        <taxon>Rhodoreae</taxon>
        <taxon>Rhododendron</taxon>
    </lineage>
</organism>
<dbReference type="EMBL" id="JACTNZ010000005">
    <property type="protein sequence ID" value="KAG5550033.1"/>
    <property type="molecule type" value="Genomic_DNA"/>
</dbReference>
<evidence type="ECO:0000313" key="4">
    <source>
        <dbReference type="Proteomes" id="UP000823749"/>
    </source>
</evidence>
<proteinExistence type="predicted"/>
<name>A0AAV6KC21_9ERIC</name>
<dbReference type="Proteomes" id="UP000823749">
    <property type="component" value="Chromosome 5"/>
</dbReference>